<dbReference type="InterPro" id="IPR000185">
    <property type="entry name" value="SecA"/>
</dbReference>
<evidence type="ECO:0000313" key="3">
    <source>
        <dbReference type="EMBL" id="VAX35893.1"/>
    </source>
</evidence>
<dbReference type="SUPFAM" id="SSF81886">
    <property type="entry name" value="Helical scaffold and wing domains of SecA"/>
    <property type="match status" value="2"/>
</dbReference>
<dbReference type="GO" id="GO:0017038">
    <property type="term" value="P:protein import"/>
    <property type="evidence" value="ECO:0007669"/>
    <property type="project" value="InterPro"/>
</dbReference>
<proteinExistence type="predicted"/>
<dbReference type="GO" id="GO:0005829">
    <property type="term" value="C:cytosol"/>
    <property type="evidence" value="ECO:0007669"/>
    <property type="project" value="TreeGrafter"/>
</dbReference>
<dbReference type="PANTHER" id="PTHR30612:SF0">
    <property type="entry name" value="CHLOROPLAST PROTEIN-TRANSPORTING ATPASE"/>
    <property type="match status" value="1"/>
</dbReference>
<feature type="compositionally biased region" description="Pro residues" evidence="1">
    <location>
        <begin position="438"/>
        <end position="452"/>
    </location>
</feature>
<dbReference type="GO" id="GO:0005886">
    <property type="term" value="C:plasma membrane"/>
    <property type="evidence" value="ECO:0007669"/>
    <property type="project" value="TreeGrafter"/>
</dbReference>
<dbReference type="GO" id="GO:0006605">
    <property type="term" value="P:protein targeting"/>
    <property type="evidence" value="ECO:0007669"/>
    <property type="project" value="InterPro"/>
</dbReference>
<protein>
    <recommendedName>
        <fullName evidence="2">SecA Wing/Scaffold domain-containing protein</fullName>
    </recommendedName>
</protein>
<feature type="non-terminal residue" evidence="3">
    <location>
        <position position="1"/>
    </location>
</feature>
<feature type="region of interest" description="Disordered" evidence="1">
    <location>
        <begin position="429"/>
        <end position="475"/>
    </location>
</feature>
<dbReference type="GO" id="GO:0005524">
    <property type="term" value="F:ATP binding"/>
    <property type="evidence" value="ECO:0007669"/>
    <property type="project" value="InterPro"/>
</dbReference>
<dbReference type="InterPro" id="IPR036266">
    <property type="entry name" value="SecA_Wing/Scaffold_sf"/>
</dbReference>
<sequence length="475" mass="53407">RKNILEYDEVMEHQRQKFYGLRQRVLEGREVRDLIFDYIGDAIDDAVKLYLNSEYPAECVAEYAREQFDFTVLPEKLRSKDATEMDIAVRRIATEEARHMIDVTLGEYIPIEGAEISVDFDSAGLVNWAKSRFGMDLDAAEIRQGGIAERNAVFNLLCEAAHKSIEKTELPKIAEFTAEHYGVGKLIEWCKAKYGIELEQAEVLEAIADEDRTPQDLILDKAEELYTKREIEYPVEFVMQLTMSQARQNPQQALAQLANWANRRHGFDWTEETIKTTPPAKIREQLLEASEVFVKENVIEQEVKAAQAFEDDEALDAHFAERFGIGLPDAMRFLEPDERPDAIRARVENLLRAELLYLERSILLEVLDSTWKDHLYGMDQLRDAIGFRSFSQQDPRIEYKREGATLFTQMDQTVRDKVTDFIFKARINPAQMAGPGGPGGPPQGPQGAPPARAPAQAGGGGVGGGGGNIVGPGLG</sequence>
<reference evidence="3" key="1">
    <citation type="submission" date="2018-06" db="EMBL/GenBank/DDBJ databases">
        <authorList>
            <person name="Zhirakovskaya E."/>
        </authorList>
    </citation>
    <scope>NUCLEOTIDE SEQUENCE</scope>
</reference>
<gene>
    <name evidence="3" type="ORF">MNBD_PLANCTO03-1069</name>
</gene>
<dbReference type="GO" id="GO:0006886">
    <property type="term" value="P:intracellular protein transport"/>
    <property type="evidence" value="ECO:0007669"/>
    <property type="project" value="InterPro"/>
</dbReference>
<evidence type="ECO:0000259" key="2">
    <source>
        <dbReference type="Pfam" id="PF07516"/>
    </source>
</evidence>
<dbReference type="AlphaFoldDB" id="A0A3B1DGI1"/>
<organism evidence="3">
    <name type="scientific">hydrothermal vent metagenome</name>
    <dbReference type="NCBI Taxonomy" id="652676"/>
    <lineage>
        <taxon>unclassified sequences</taxon>
        <taxon>metagenomes</taxon>
        <taxon>ecological metagenomes</taxon>
    </lineage>
</organism>
<dbReference type="GO" id="GO:0031522">
    <property type="term" value="C:cell envelope Sec protein transport complex"/>
    <property type="evidence" value="ECO:0007669"/>
    <property type="project" value="TreeGrafter"/>
</dbReference>
<dbReference type="InterPro" id="IPR011116">
    <property type="entry name" value="SecA_Wing/Scaffold"/>
</dbReference>
<dbReference type="EMBL" id="UOGK01000019">
    <property type="protein sequence ID" value="VAX35893.1"/>
    <property type="molecule type" value="Genomic_DNA"/>
</dbReference>
<dbReference type="Pfam" id="PF07516">
    <property type="entry name" value="SecA_SW"/>
    <property type="match status" value="2"/>
</dbReference>
<evidence type="ECO:0000256" key="1">
    <source>
        <dbReference type="SAM" id="MobiDB-lite"/>
    </source>
</evidence>
<feature type="compositionally biased region" description="Gly residues" evidence="1">
    <location>
        <begin position="457"/>
        <end position="475"/>
    </location>
</feature>
<dbReference type="GO" id="GO:0043952">
    <property type="term" value="P:protein transport by the Sec complex"/>
    <property type="evidence" value="ECO:0007669"/>
    <property type="project" value="TreeGrafter"/>
</dbReference>
<feature type="domain" description="SecA Wing/Scaffold" evidence="2">
    <location>
        <begin position="1"/>
        <end position="96"/>
    </location>
</feature>
<name>A0A3B1DGI1_9ZZZZ</name>
<dbReference type="PANTHER" id="PTHR30612">
    <property type="entry name" value="SECA INNER MEMBRANE COMPONENT OF SEC PROTEIN SECRETION SYSTEM"/>
    <property type="match status" value="1"/>
</dbReference>
<accession>A0A3B1DGI1</accession>
<feature type="domain" description="SecA Wing/Scaffold" evidence="2">
    <location>
        <begin position="282"/>
        <end position="425"/>
    </location>
</feature>
<dbReference type="Gene3D" id="1.10.3060.10">
    <property type="entry name" value="Helical scaffold and wing domains of SecA"/>
    <property type="match status" value="2"/>
</dbReference>